<gene>
    <name evidence="1" type="ORF">IAA62_04665</name>
</gene>
<accession>A0A9D1SZ18</accession>
<dbReference type="Proteomes" id="UP000886861">
    <property type="component" value="Unassembled WGS sequence"/>
</dbReference>
<reference evidence="1" key="2">
    <citation type="journal article" date="2021" name="PeerJ">
        <title>Extensive microbial diversity within the chicken gut microbiome revealed by metagenomics and culture.</title>
        <authorList>
            <person name="Gilroy R."/>
            <person name="Ravi A."/>
            <person name="Getino M."/>
            <person name="Pursley I."/>
            <person name="Horton D.L."/>
            <person name="Alikhan N.F."/>
            <person name="Baker D."/>
            <person name="Gharbi K."/>
            <person name="Hall N."/>
            <person name="Watson M."/>
            <person name="Adriaenssens E.M."/>
            <person name="Foster-Nyarko E."/>
            <person name="Jarju S."/>
            <person name="Secka A."/>
            <person name="Antonio M."/>
            <person name="Oren A."/>
            <person name="Chaudhuri R.R."/>
            <person name="La Ragione R."/>
            <person name="Hildebrand F."/>
            <person name="Pallen M.J."/>
        </authorList>
    </citation>
    <scope>NUCLEOTIDE SEQUENCE</scope>
    <source>
        <strain evidence="1">CHK186-9395</strain>
    </source>
</reference>
<comment type="caution">
    <text evidence="1">The sequence shown here is derived from an EMBL/GenBank/DDBJ whole genome shotgun (WGS) entry which is preliminary data.</text>
</comment>
<evidence type="ECO:0000313" key="1">
    <source>
        <dbReference type="EMBL" id="HIV01824.1"/>
    </source>
</evidence>
<evidence type="ECO:0000313" key="2">
    <source>
        <dbReference type="Proteomes" id="UP000886861"/>
    </source>
</evidence>
<protein>
    <submittedName>
        <fullName evidence="1">Uncharacterized protein</fullName>
    </submittedName>
</protein>
<proteinExistence type="predicted"/>
<dbReference type="PROSITE" id="PS51257">
    <property type="entry name" value="PROKAR_LIPOPROTEIN"/>
    <property type="match status" value="1"/>
</dbReference>
<name>A0A9D1SZ18_9FIRM</name>
<dbReference type="EMBL" id="DVOJ01000015">
    <property type="protein sequence ID" value="HIV01824.1"/>
    <property type="molecule type" value="Genomic_DNA"/>
</dbReference>
<dbReference type="Gene3D" id="2.160.20.110">
    <property type="match status" value="1"/>
</dbReference>
<organism evidence="1 2">
    <name type="scientific">Candidatus Caccopulliclostridium gallistercoris</name>
    <dbReference type="NCBI Taxonomy" id="2840719"/>
    <lineage>
        <taxon>Bacteria</taxon>
        <taxon>Bacillati</taxon>
        <taxon>Bacillota</taxon>
        <taxon>Clostridia</taxon>
        <taxon>Candidatus Caccopulliclostridium</taxon>
    </lineage>
</organism>
<sequence length="3588" mass="392649">MKKFKVCLISFMCLVVGLIFTACGQPKLSFENELITLSIGQEVDPSEYLSLEGANFEDVVFTSSNSEILYITPENKLTGRNAGMCTLYAQAGATITQVSVKVEGERFRLSTPQGLTYNNGILSWQEVIERIDGQTYVCDNYELTLSRGEEEIIIENIVTNSYVLTEAGDYTATVKAVGGDRFLASDSSESYTFSAVFGVENLSYDEATSKLTWLDEKNAPNASYSIIRNGVYLDGTITKGENENFEVTLPLTSGETLTLQVVVSIDKFSISSEILKFSKLEALEISVENGTITWDSVIGAESYEVFVENVSTGTIASEEVSVTSYNMQGRAAGEYRVYVRAKSTEGSTFESANSNVLTVTKLPVANLTFNYDTNEFSITNSQTYTPVITLTNTRTSATETVNAASYEFNKQDSDTYTVSAYFAAQTNSEINGDPCENYSISRLGTATLTHTYNNGISSVSLDSILNAKNFVVYKKLGDGAYTELGSYEASGEGTETLNLGSGVFGEAGVYTLKVEAKNEGSAREIYITSEMTASVERLPNVQNVQVSGSTISWDAVPNATAYEYYFEVYGTENVALERVSTTATSIEIPSSLGYGEYTIKIKALGNNGTVLDALDYTASEKITIYEDLLAPSLTFDRSTLTLTLTPNDAIASTTYELKFYSADGRLQQTKTLLEDGVINMNVAEYLANAGVYKATAQALNANPLVNNSSVYEINIQKLIAPSLVKVQGGVVSTADANFNGNTAVLGANPTIIRINGQETAILPASESVFDIEVAYRSEEYRIVDGIRTYFLNSNFESFKVERLSSPANLHYDFAHENLVWDAVENVDHYNVYVNNLIVGESEESTFAYQSENAFTAKVVAFKEDIASLGAVSTGAVGYITSFESQEINVNKADTVTGLKLDIGEAITLSWQGVTNVEGVIYKIYVDGGEVGESQSTSFTLTSDFSQAKTYTISVQATGSTFLSGEESSVTLEKLAAPTTLIKQAGVDVYILELISGAISFSVNGAVSESIDLSDLTFKEGTRTQNVKFDAIPSSEITDGKYYLSSEEASFSFARLDAPTNLAYNSGVISWNEVSGAKYVVEITNSQGTTIYQADTNSLSVSETDSFKFVVRAESAESIASVQAGAVAYLTSVNSQEFEVVKENSVENLKLDVIDGKVVISFTWTSKLSNVPNFEITLDGVLEGAQPALLEGVYSYTFNQTFEEVKEYIIAVKVSGDVFITSSEESLVAERLKAPSLAKVTDGVFELNETTPSGVSGISINGSIVASLDLNAINENTDQEILVYYVATSPSEISNSHYYLDSATTTFRAYKLFTPNMASVSNGAISWNANSLANSYTLKITNSDGEEYLIENLLETSISVQDERLISFVSEIGDYSVQVRYIVNDVTSLSPYVEAENSPVANVSSSYSPAYTLTKLDVVSGLNISVDEQDPEQKEVTISWNASAGATSYTIYLNGVILSEIETTSIVLEEDVAASGNYTVAVRANSDDKISSELQEVSFSRLAPVNSASVDADAYVTWTKLGENPYYIVMYLDASGDIFHQGAVNDNFIDFSSNENLKNYAGGVVNFKVLVSGNGTSTLSSAYYEFAATKLTAPNLVVNAASLYIEEAGYAPENSYNFNLNIQMPNSGSITLEYTNTSGLATFAYPEYFPSGEYTFTAKMVSKTLNVITSNEVSITKTRLDTISNHVFKREALTAEQEANYTSDGATTYLSDKIYIEFTPSANASSYSLSVGSSYTASLPLDSSRIDITGALDTALYGNFTLRVISEATDDSNYINSPSYYITGRRLNALQEAEFMTRDGKVSWTDYQTGVNGYLIKVSEIEGADWGYWQSTDGSVRVANLNGLDSGIKAYNIKALGNITESGISTGVILDSSYLTDAKQFNKLEKPVVTVYNGFIALNTIENATQYIAYVNGIAYTLEDHSYMSQIENQFIGYNESMATNLDANVTYQVTVQARGQSTEIYSDYSEPINIKFLENVNTNTGDVKLVLDPSGDLTKTKLTFNLAANNEGAVIHFRKPDGNYIYTGFASYADSNRTETIYELNRNGFSEYMENATIRVASRGSSSLQGDFYYLNSAFSQGFNLKALADPQNVRIENGILTWDAVESASGYYIYINRNQYYVGSEYEMYTGTSLALPERYGSLTNNTVYSVGVVAVSATTDYVSSHWHNNNQDLEGTYYIEDVVLPHAPDEIDLVNGGLVWSDGLSGLDNANINLVSLALNINRLFNSPILLLYNAASGLNINLKFEIPGIELQFTNIATNEKYNIVLNSNMTNNADGSVTLDLEYLDFIKVSSTQIQKIQELRDFILDNGGTFGITEDDQMIKVMNELIRLFQEKLEDEESIGWPNIYTLFDELKGENNIPAGRYYLQIRQVGDSIFLNSNFNSRKEVYIPEAPYNLTIEAPETLEGEKQFYLSWDNVTINSSVSYAPANKYLVIAENSLGERRIVARVDESTETSAGNNRTRINITTLVNDGTLTPDDVKLFVVVAGDSNVTLTGIKSNVVNVQILPEVTPFMEEGYLSWDTLASAYGVQIIATNEAHIINETIALSTNSRRWAGDGMTPGTLYSASIRAVGDVYISTENGVKTFIISGKKTDFSLHKLNAPTVNVNTSGLFNWNAVTGNVSGYIVAVGEEEVYLTADTLSYESTFAGFNLYKFRAQGDTCQIEENGTYYINSLPNMQEGKSYYGTYGVMLPGVSEIVIEEGNLKWSTVNLSLYNLNSIADQDNYKQKIVYKLIIGDNVYYINQEDYQDVNGRYVTFGDFEELPAGTYNMSLQAFIYWTPKVSTGSLPDMIASFTNTVDGGSDYFALLGSKESTLTGNISKAKSITADMYVSSGLAIEDGMIVWDFVTETDEDGFELKKHLDYILTFATDENFTQNVVTVNATFDGTTLYAKWWDEVLTDGLSYYVKVKVNGKDSYLSSSNSVYADSASSPVVLRTVSLVRFESMLMNEGVYPYGDEDYGNYIRVELNSSALQALSSTFNFGFEIRYRAIGSDSSTPWNTYNFGRLDYIAGEENTVIYTLDISKLGGVTSFEYQVQLVLLDESNTRWLKSNWSDRDNFNTPEPVEAILLDEERQEFYWKDELIPESSTYYGYIVLDELLDDEGNVISSYKFIIPSGSHSGEDYSALIGADRYIYYAPFEMGTHRISVRKTPDNQGALVSSETYYKAEDEVNEYTPFEFNLFTVSELSTADHGSSANPYLISNSTDFLNIALRATKYSYMTTYENESGEEVSGETTYTFRQTADIEIESTINGYFVNTFKNVYDGNNFKLTYTIANSGSNASLINTIGENGAVRNVRLDVTLNSSNSTITFASLALNNIGSVYNSVLENVHISSSSASINYAGFVYSNYGRIERVVSMASFTATNIANAGAIVYSNARTTAIVYQSGNVGDISLNGARIAQRLGGITVSNSGSIDECYNKGSLSINSNVADVQIGGIVAQNAVNSVIVNTYSTGTVTLSGNHTSVSLGGIVGYSANNNITNSYATQVITSPAGGVSDTLSYGAIIGRLQSSISERNNYYSAASTSAIGNMYSSIFATGIYLSDYMDEGFVDRLNNGDNAFIADVAGENLNGGYPIFVWETSEELLYNNMD</sequence>
<reference evidence="1" key="1">
    <citation type="submission" date="2020-10" db="EMBL/GenBank/DDBJ databases">
        <authorList>
            <person name="Gilroy R."/>
        </authorList>
    </citation>
    <scope>NUCLEOTIDE SEQUENCE</scope>
    <source>
        <strain evidence="1">CHK186-9395</strain>
    </source>
</reference>